<dbReference type="RefSeq" id="XP_065986863.1">
    <property type="nucleotide sequence ID" value="XM_066130771.1"/>
</dbReference>
<sequence>MESQEADDVSSWPSPNETAHPNPAYCPPILLLLHQLTFVMETNTSNPESRAPDVGEAPTRILVQTKTHLVPGDGYHKRCLFMLDLICQRTWNRDFDPKQHRWNVRGALFGYDHHPCYFLVDHGQSSNDEDVTVLWYHWDGKSL</sequence>
<protein>
    <submittedName>
        <fullName evidence="1">Uncharacterized protein</fullName>
    </submittedName>
</protein>
<dbReference type="KEGG" id="mbrn:90967859"/>
<dbReference type="EMBL" id="CP058934">
    <property type="protein sequence ID" value="QLI69770.1"/>
    <property type="molecule type" value="Genomic_DNA"/>
</dbReference>
<evidence type="ECO:0000313" key="1">
    <source>
        <dbReference type="EMBL" id="QLI69770.1"/>
    </source>
</evidence>
<proteinExistence type="predicted"/>
<dbReference type="OrthoDB" id="4924935at2759"/>
<dbReference type="GeneID" id="90967859"/>
<dbReference type="Proteomes" id="UP000510686">
    <property type="component" value="Chromosome 3"/>
</dbReference>
<gene>
    <name evidence="1" type="ORF">G6M90_00g064100</name>
</gene>
<name>A0A7D5UY66_9HYPO</name>
<reference evidence="1 2" key="1">
    <citation type="submission" date="2020-07" db="EMBL/GenBank/DDBJ databases">
        <title>Telomere length de novo assembly of all 7 chromosomes of the fungus, Metarhizium brunneum, using a novel assembly pipeline.</title>
        <authorList>
            <person name="Saud z."/>
            <person name="Kortsinoglou A."/>
            <person name="Kouvelis V.N."/>
            <person name="Butt T.M."/>
        </authorList>
    </citation>
    <scope>NUCLEOTIDE SEQUENCE [LARGE SCALE GENOMIC DNA]</scope>
    <source>
        <strain evidence="1 2">4556</strain>
    </source>
</reference>
<organism evidence="1 2">
    <name type="scientific">Metarhizium brunneum</name>
    <dbReference type="NCBI Taxonomy" id="500148"/>
    <lineage>
        <taxon>Eukaryota</taxon>
        <taxon>Fungi</taxon>
        <taxon>Dikarya</taxon>
        <taxon>Ascomycota</taxon>
        <taxon>Pezizomycotina</taxon>
        <taxon>Sordariomycetes</taxon>
        <taxon>Hypocreomycetidae</taxon>
        <taxon>Hypocreales</taxon>
        <taxon>Clavicipitaceae</taxon>
        <taxon>Metarhizium</taxon>
    </lineage>
</organism>
<accession>A0A7D5UY66</accession>
<evidence type="ECO:0000313" key="2">
    <source>
        <dbReference type="Proteomes" id="UP000510686"/>
    </source>
</evidence>
<dbReference type="AlphaFoldDB" id="A0A7D5UY66"/>
<keyword evidence="2" id="KW-1185">Reference proteome</keyword>